<keyword evidence="1" id="KW-0548">Nucleotidyltransferase</keyword>
<evidence type="ECO:0000313" key="2">
    <source>
        <dbReference type="Proteomes" id="UP000887013"/>
    </source>
</evidence>
<dbReference type="Proteomes" id="UP000887013">
    <property type="component" value="Unassembled WGS sequence"/>
</dbReference>
<keyword evidence="1" id="KW-0808">Transferase</keyword>
<gene>
    <name evidence="1" type="primary">pol_3515</name>
    <name evidence="1" type="ORF">NPIL_166531</name>
</gene>
<dbReference type="EMBL" id="BMAW01110180">
    <property type="protein sequence ID" value="GFT41890.1"/>
    <property type="molecule type" value="Genomic_DNA"/>
</dbReference>
<keyword evidence="1" id="KW-0695">RNA-directed DNA polymerase</keyword>
<feature type="non-terminal residue" evidence="1">
    <location>
        <position position="1"/>
    </location>
</feature>
<dbReference type="PANTHER" id="PTHR33332">
    <property type="entry name" value="REVERSE TRANSCRIPTASE DOMAIN-CONTAINING PROTEIN"/>
    <property type="match status" value="1"/>
</dbReference>
<comment type="caution">
    <text evidence="1">The sequence shown here is derived from an EMBL/GenBank/DDBJ whole genome shotgun (WGS) entry which is preliminary data.</text>
</comment>
<reference evidence="1" key="1">
    <citation type="submission" date="2020-08" db="EMBL/GenBank/DDBJ databases">
        <title>Multicomponent nature underlies the extraordinary mechanical properties of spider dragline silk.</title>
        <authorList>
            <person name="Kono N."/>
            <person name="Nakamura H."/>
            <person name="Mori M."/>
            <person name="Yoshida Y."/>
            <person name="Ohtoshi R."/>
            <person name="Malay A.D."/>
            <person name="Moran D.A.P."/>
            <person name="Tomita M."/>
            <person name="Numata K."/>
            <person name="Arakawa K."/>
        </authorList>
    </citation>
    <scope>NUCLEOTIDE SEQUENCE</scope>
</reference>
<dbReference type="AlphaFoldDB" id="A0A8X6TSF0"/>
<name>A0A8X6TSF0_NEPPI</name>
<protein>
    <submittedName>
        <fullName evidence="1">RNA-directed DNA polymerase from mobile element jockey</fullName>
    </submittedName>
</protein>
<sequence>AILSQHRTAEAATKNLQNYLKKHQNWLPKWRIAINTEKSSAIIFRKGRLRRRQHPIPLTLFNGTIPWTKETKYLEVILDHNLKYNEHINYIAKNFKTKLAQLIPLLRKSSKLTLENKRLIYLQYIQPLLSYACAIWGTISQTNINKLHVIQNRRLRLITGAPLFISRRLLHNELEIESIPKLIRKLDTSFHNSLQNHQNPTITYLSRNTLHTGTRSLLLQTQDIPDNL</sequence>
<accession>A0A8X6TSF0</accession>
<dbReference type="GO" id="GO:0003964">
    <property type="term" value="F:RNA-directed DNA polymerase activity"/>
    <property type="evidence" value="ECO:0007669"/>
    <property type="project" value="UniProtKB-KW"/>
</dbReference>
<evidence type="ECO:0000313" key="1">
    <source>
        <dbReference type="EMBL" id="GFT41890.1"/>
    </source>
</evidence>
<organism evidence="1 2">
    <name type="scientific">Nephila pilipes</name>
    <name type="common">Giant wood spider</name>
    <name type="synonym">Nephila maculata</name>
    <dbReference type="NCBI Taxonomy" id="299642"/>
    <lineage>
        <taxon>Eukaryota</taxon>
        <taxon>Metazoa</taxon>
        <taxon>Ecdysozoa</taxon>
        <taxon>Arthropoda</taxon>
        <taxon>Chelicerata</taxon>
        <taxon>Arachnida</taxon>
        <taxon>Araneae</taxon>
        <taxon>Araneomorphae</taxon>
        <taxon>Entelegynae</taxon>
        <taxon>Araneoidea</taxon>
        <taxon>Nephilidae</taxon>
        <taxon>Nephila</taxon>
    </lineage>
</organism>
<proteinExistence type="predicted"/>
<dbReference type="OrthoDB" id="6437051at2759"/>
<keyword evidence="2" id="KW-1185">Reference proteome</keyword>